<dbReference type="CDD" id="cd04194">
    <property type="entry name" value="GT8_A4GalT_like"/>
    <property type="match status" value="1"/>
</dbReference>
<gene>
    <name evidence="4" type="ORF">DXA39_08635</name>
</gene>
<keyword evidence="2 4" id="KW-0808">Transferase</keyword>
<evidence type="ECO:0000256" key="2">
    <source>
        <dbReference type="ARBA" id="ARBA00022679"/>
    </source>
</evidence>
<dbReference type="GO" id="GO:0046872">
    <property type="term" value="F:metal ion binding"/>
    <property type="evidence" value="ECO:0007669"/>
    <property type="project" value="UniProtKB-KW"/>
</dbReference>
<protein>
    <submittedName>
        <fullName evidence="4">Glycosyltransferase family 8 protein</fullName>
    </submittedName>
</protein>
<dbReference type="Pfam" id="PF01501">
    <property type="entry name" value="Glyco_transf_8"/>
    <property type="match status" value="1"/>
</dbReference>
<sequence>MNILVSCDTNYLNPLKTMLYSLFLTNDNYISIYILHSSISDENIKELENYIKDKSNSKARLINLKVVDEFKKAHTTFYYTSEMYFRLIAYKYLPEDLDRILYLDPDTLILNSLMELYKSDFEENYYMAAIHTIPTVQSANKARLILTSEKSDIVNYYNSGILMINLKKAREKSYDDKIINYIEHSPKAGLMMPDQDLLNVVFRNKIKEISELKFNYDARRYSTYKVKYGYELEDVMLDTAILHFCGKRKPWKGNYVGKFNSLYQFMWKQAVVKDNK</sequence>
<keyword evidence="5" id="KW-1185">Reference proteome</keyword>
<dbReference type="RefSeq" id="WP_117522314.1">
    <property type="nucleotide sequence ID" value="NZ_AP031484.1"/>
</dbReference>
<dbReference type="GO" id="GO:0016757">
    <property type="term" value="F:glycosyltransferase activity"/>
    <property type="evidence" value="ECO:0007669"/>
    <property type="project" value="UniProtKB-KW"/>
</dbReference>
<dbReference type="InterPro" id="IPR050748">
    <property type="entry name" value="Glycosyltrans_8_dom-fam"/>
</dbReference>
<dbReference type="EMBL" id="QVEU01000011">
    <property type="protein sequence ID" value="RGB74420.1"/>
    <property type="molecule type" value="Genomic_DNA"/>
</dbReference>
<organism evidence="4 5">
    <name type="scientific">Anaerococcus nagyae</name>
    <dbReference type="NCBI Taxonomy" id="1755241"/>
    <lineage>
        <taxon>Bacteria</taxon>
        <taxon>Bacillati</taxon>
        <taxon>Bacillota</taxon>
        <taxon>Tissierellia</taxon>
        <taxon>Tissierellales</taxon>
        <taxon>Peptoniphilaceae</taxon>
        <taxon>Anaerococcus</taxon>
    </lineage>
</organism>
<keyword evidence="1" id="KW-0328">Glycosyltransferase</keyword>
<dbReference type="PANTHER" id="PTHR13778:SF47">
    <property type="entry name" value="LIPOPOLYSACCHARIDE 1,3-GALACTOSYLTRANSFERASE"/>
    <property type="match status" value="1"/>
</dbReference>
<accession>A0A3E2TFD3</accession>
<comment type="caution">
    <text evidence="4">The sequence shown here is derived from an EMBL/GenBank/DDBJ whole genome shotgun (WGS) entry which is preliminary data.</text>
</comment>
<dbReference type="InterPro" id="IPR029044">
    <property type="entry name" value="Nucleotide-diphossugar_trans"/>
</dbReference>
<keyword evidence="3" id="KW-0479">Metal-binding</keyword>
<evidence type="ECO:0000313" key="5">
    <source>
        <dbReference type="Proteomes" id="UP000261011"/>
    </source>
</evidence>
<dbReference type="AlphaFoldDB" id="A0A3E2TFD3"/>
<dbReference type="Proteomes" id="UP000261011">
    <property type="component" value="Unassembled WGS sequence"/>
</dbReference>
<dbReference type="SUPFAM" id="SSF53448">
    <property type="entry name" value="Nucleotide-diphospho-sugar transferases"/>
    <property type="match status" value="1"/>
</dbReference>
<evidence type="ECO:0000313" key="4">
    <source>
        <dbReference type="EMBL" id="RGB74420.1"/>
    </source>
</evidence>
<proteinExistence type="predicted"/>
<dbReference type="InterPro" id="IPR002495">
    <property type="entry name" value="Glyco_trans_8"/>
</dbReference>
<dbReference type="PANTHER" id="PTHR13778">
    <property type="entry name" value="GLYCOSYLTRANSFERASE 8 DOMAIN-CONTAINING PROTEIN"/>
    <property type="match status" value="1"/>
</dbReference>
<evidence type="ECO:0000256" key="1">
    <source>
        <dbReference type="ARBA" id="ARBA00022676"/>
    </source>
</evidence>
<reference evidence="4 5" key="1">
    <citation type="submission" date="2018-08" db="EMBL/GenBank/DDBJ databases">
        <title>A genome reference for cultivated species of the human gut microbiota.</title>
        <authorList>
            <person name="Zou Y."/>
            <person name="Xue W."/>
            <person name="Luo G."/>
        </authorList>
    </citation>
    <scope>NUCLEOTIDE SEQUENCE [LARGE SCALE GENOMIC DNA]</scope>
    <source>
        <strain evidence="4 5">OF01-3</strain>
    </source>
</reference>
<dbReference type="OrthoDB" id="5672604at2"/>
<dbReference type="Gene3D" id="3.90.550.10">
    <property type="entry name" value="Spore Coat Polysaccharide Biosynthesis Protein SpsA, Chain A"/>
    <property type="match status" value="1"/>
</dbReference>
<name>A0A3E2TFD3_9FIRM</name>
<evidence type="ECO:0000256" key="3">
    <source>
        <dbReference type="ARBA" id="ARBA00022723"/>
    </source>
</evidence>